<dbReference type="RefSeq" id="XP_008087314.1">
    <property type="nucleotide sequence ID" value="XM_008089123.1"/>
</dbReference>
<protein>
    <submittedName>
        <fullName evidence="2">Uncharacterized protein</fullName>
    </submittedName>
</protein>
<dbReference type="STRING" id="1116229.S3CJL7"/>
<name>S3CJL7_GLAL2</name>
<dbReference type="HOGENOM" id="CLU_2740237_0_0_1"/>
<evidence type="ECO:0000313" key="3">
    <source>
        <dbReference type="Proteomes" id="UP000016922"/>
    </source>
</evidence>
<dbReference type="Proteomes" id="UP000016922">
    <property type="component" value="Unassembled WGS sequence"/>
</dbReference>
<dbReference type="AlphaFoldDB" id="S3CJL7"/>
<feature type="region of interest" description="Disordered" evidence="1">
    <location>
        <begin position="1"/>
        <end position="45"/>
    </location>
</feature>
<feature type="compositionally biased region" description="Low complexity" evidence="1">
    <location>
        <begin position="1"/>
        <end position="17"/>
    </location>
</feature>
<reference evidence="2 3" key="1">
    <citation type="journal article" date="2013" name="BMC Genomics">
        <title>Genomics-driven discovery of the pneumocandin biosynthetic gene cluster in the fungus Glarea lozoyensis.</title>
        <authorList>
            <person name="Chen L."/>
            <person name="Yue Q."/>
            <person name="Zhang X."/>
            <person name="Xiang M."/>
            <person name="Wang C."/>
            <person name="Li S."/>
            <person name="Che Y."/>
            <person name="Ortiz-Lopez F.J."/>
            <person name="Bills G.F."/>
            <person name="Liu X."/>
            <person name="An Z."/>
        </authorList>
    </citation>
    <scope>NUCLEOTIDE SEQUENCE [LARGE SCALE GENOMIC DNA]</scope>
    <source>
        <strain evidence="3">ATCC 20868 / MF5171</strain>
    </source>
</reference>
<accession>S3CJL7</accession>
<sequence length="71" mass="8466">MNYQQQPQYQDPNAQYGYPPPQQYPQQGYNQGYAGQQQQMYAQQQPPQTVIVEKEKKDRGCLTTWYDFSRL</sequence>
<evidence type="ECO:0000313" key="2">
    <source>
        <dbReference type="EMBL" id="EPE25995.1"/>
    </source>
</evidence>
<dbReference type="KEGG" id="glz:GLAREA_01907"/>
<dbReference type="GeneID" id="19460965"/>
<organism evidence="2 3">
    <name type="scientific">Glarea lozoyensis (strain ATCC 20868 / MF5171)</name>
    <dbReference type="NCBI Taxonomy" id="1116229"/>
    <lineage>
        <taxon>Eukaryota</taxon>
        <taxon>Fungi</taxon>
        <taxon>Dikarya</taxon>
        <taxon>Ascomycota</taxon>
        <taxon>Pezizomycotina</taxon>
        <taxon>Leotiomycetes</taxon>
        <taxon>Helotiales</taxon>
        <taxon>Helotiaceae</taxon>
        <taxon>Glarea</taxon>
    </lineage>
</organism>
<dbReference type="EMBL" id="KE145371">
    <property type="protein sequence ID" value="EPE25995.1"/>
    <property type="molecule type" value="Genomic_DNA"/>
</dbReference>
<gene>
    <name evidence="2" type="ORF">GLAREA_01907</name>
</gene>
<feature type="compositionally biased region" description="Low complexity" evidence="1">
    <location>
        <begin position="24"/>
        <end position="45"/>
    </location>
</feature>
<proteinExistence type="predicted"/>
<keyword evidence="3" id="KW-1185">Reference proteome</keyword>
<evidence type="ECO:0000256" key="1">
    <source>
        <dbReference type="SAM" id="MobiDB-lite"/>
    </source>
</evidence>